<proteinExistence type="predicted"/>
<evidence type="ECO:0000313" key="1">
    <source>
        <dbReference type="EMBL" id="TGY95531.1"/>
    </source>
</evidence>
<dbReference type="EMBL" id="SRYA01000028">
    <property type="protein sequence ID" value="TGY95531.1"/>
    <property type="molecule type" value="Genomic_DNA"/>
</dbReference>
<organism evidence="1 2">
    <name type="scientific">Petralouisia muris</name>
    <dbReference type="NCBI Taxonomy" id="3032872"/>
    <lineage>
        <taxon>Bacteria</taxon>
        <taxon>Bacillati</taxon>
        <taxon>Bacillota</taxon>
        <taxon>Clostridia</taxon>
        <taxon>Lachnospirales</taxon>
        <taxon>Lachnospiraceae</taxon>
        <taxon>Petralouisia</taxon>
    </lineage>
</organism>
<protein>
    <submittedName>
        <fullName evidence="1">Glycosyltransferase</fullName>
    </submittedName>
</protein>
<name>A0AC61RV92_9FIRM</name>
<accession>A0AC61RV92</accession>
<sequence length="329" mass="37561">MNKLSIIVPCYNEEEVIALFYQETSAAVNDIDDLNYEFIFIDDGSKDHTLNILKLLCYQDKNCHYISFSRNFGKEAAMYAGLKQACGDYCVIMDADLQHPPRLLSSMYHAVSQEDYDCCAGKRVGREGDGALRGLLSRSFYKVIQKMTHMDMSDGAGDFRMMNRTMVNAILAMKEYNRYTKGIFSFVGFKTKWLEFHNVERAAGKSKWNLKSLFYYAFDGILSFSTAPLKLPGVLGFLLLSLSCILGGFGLVQQSVFHRNVGTAYFISTIVVFLSSLQMLMLFILGEYLSRDYMENKNRPIYIIREQDSKPVKENSHIYDIAPARRNVI</sequence>
<comment type="caution">
    <text evidence="1">The sequence shown here is derived from an EMBL/GenBank/DDBJ whole genome shotgun (WGS) entry which is preliminary data.</text>
</comment>
<dbReference type="Proteomes" id="UP000304953">
    <property type="component" value="Unassembled WGS sequence"/>
</dbReference>
<evidence type="ECO:0000313" key="2">
    <source>
        <dbReference type="Proteomes" id="UP000304953"/>
    </source>
</evidence>
<reference evidence="1" key="1">
    <citation type="submission" date="2019-04" db="EMBL/GenBank/DDBJ databases">
        <title>Microbes associate with the intestines of laboratory mice.</title>
        <authorList>
            <person name="Navarre W."/>
            <person name="Wong E."/>
            <person name="Huang K."/>
            <person name="Tropini C."/>
            <person name="Ng K."/>
            <person name="Yu B."/>
        </authorList>
    </citation>
    <scope>NUCLEOTIDE SEQUENCE</scope>
    <source>
        <strain evidence="1">NM01_1-7b</strain>
    </source>
</reference>
<gene>
    <name evidence="1" type="ORF">E5329_14680</name>
</gene>
<keyword evidence="2" id="KW-1185">Reference proteome</keyword>